<dbReference type="EMBL" id="CAJVPW010004245">
    <property type="protein sequence ID" value="CAG8537182.1"/>
    <property type="molecule type" value="Genomic_DNA"/>
</dbReference>
<organism evidence="1 2">
    <name type="scientific">Cetraspora pellucida</name>
    <dbReference type="NCBI Taxonomy" id="1433469"/>
    <lineage>
        <taxon>Eukaryota</taxon>
        <taxon>Fungi</taxon>
        <taxon>Fungi incertae sedis</taxon>
        <taxon>Mucoromycota</taxon>
        <taxon>Glomeromycotina</taxon>
        <taxon>Glomeromycetes</taxon>
        <taxon>Diversisporales</taxon>
        <taxon>Gigasporaceae</taxon>
        <taxon>Cetraspora</taxon>
    </lineage>
</organism>
<comment type="caution">
    <text evidence="1">The sequence shown here is derived from an EMBL/GenBank/DDBJ whole genome shotgun (WGS) entry which is preliminary data.</text>
</comment>
<protein>
    <submittedName>
        <fullName evidence="1">16201_t:CDS:1</fullName>
    </submittedName>
</protein>
<keyword evidence="2" id="KW-1185">Reference proteome</keyword>
<proteinExistence type="predicted"/>
<gene>
    <name evidence="1" type="ORF">SPELUC_LOCUS4634</name>
</gene>
<evidence type="ECO:0000313" key="1">
    <source>
        <dbReference type="EMBL" id="CAG8537182.1"/>
    </source>
</evidence>
<reference evidence="1" key="1">
    <citation type="submission" date="2021-06" db="EMBL/GenBank/DDBJ databases">
        <authorList>
            <person name="Kallberg Y."/>
            <person name="Tangrot J."/>
            <person name="Rosling A."/>
        </authorList>
    </citation>
    <scope>NUCLEOTIDE SEQUENCE</scope>
    <source>
        <strain evidence="1">28 12/20/2015</strain>
    </source>
</reference>
<name>A0ACA9LLW8_9GLOM</name>
<dbReference type="Proteomes" id="UP000789366">
    <property type="component" value="Unassembled WGS sequence"/>
</dbReference>
<evidence type="ECO:0000313" key="2">
    <source>
        <dbReference type="Proteomes" id="UP000789366"/>
    </source>
</evidence>
<accession>A0ACA9LLW8</accession>
<sequence>MNGRPEGLTRTDVPSGVGCDWIQKETATTKIIQLVALSFWRRSTEEGGLMRAALGRTPEEVVVKTVCFWHN</sequence>